<keyword evidence="1" id="KW-0812">Transmembrane</keyword>
<feature type="transmembrane region" description="Helical" evidence="1">
    <location>
        <begin position="21"/>
        <end position="37"/>
    </location>
</feature>
<dbReference type="Pfam" id="PF20016">
    <property type="entry name" value="ThsA_Macro"/>
    <property type="match status" value="1"/>
</dbReference>
<evidence type="ECO:0000313" key="3">
    <source>
        <dbReference type="EMBL" id="MBA8828309.1"/>
    </source>
</evidence>
<sequence>MRRKRNPRRYAAGFFRRFLEAIGAQVAGAGALAVFAPDMLKDQWWLVGAAVLVAAAWAVFEQRQVPPSQWYAHGNFTIRLVVGDLFQQDASAMVGMTTTFDTDPTIIDAGSVQGSFLRTVYASSHTRLDQELEESLATAKPVSTIVKAGKGHAYPLGTTAILKGRGAIRYYCLAYTEMDVHNRAQGSIRGIVHSLDRLWDAVDIHSNGAPICVPLLGQGQSRVPELTAEAAVRLMAFSFFLRCRRKRVSSELRIVIHPKEINKIDQTEFQAFLRSLVTE</sequence>
<keyword evidence="4" id="KW-1185">Reference proteome</keyword>
<gene>
    <name evidence="3" type="ORF">FB555_000380</name>
</gene>
<accession>A0A7W3JSA3</accession>
<protein>
    <recommendedName>
        <fullName evidence="2">Thoeris protein ThsA Macro domain-containing protein</fullName>
    </recommendedName>
</protein>
<comment type="caution">
    <text evidence="3">The sequence shown here is derived from an EMBL/GenBank/DDBJ whole genome shotgun (WGS) entry which is preliminary data.</text>
</comment>
<dbReference type="Proteomes" id="UP000524237">
    <property type="component" value="Unassembled WGS sequence"/>
</dbReference>
<feature type="domain" description="Thoeris protein ThsA Macro" evidence="2">
    <location>
        <begin position="78"/>
        <end position="257"/>
    </location>
</feature>
<name>A0A7W3JSA3_9MICO</name>
<evidence type="ECO:0000256" key="1">
    <source>
        <dbReference type="SAM" id="Phobius"/>
    </source>
</evidence>
<dbReference type="RefSeq" id="WP_182483738.1">
    <property type="nucleotide sequence ID" value="NZ_JACGWU010000001.1"/>
</dbReference>
<organism evidence="3 4">
    <name type="scientific">Alpinimonas psychrophila</name>
    <dbReference type="NCBI Taxonomy" id="748908"/>
    <lineage>
        <taxon>Bacteria</taxon>
        <taxon>Bacillati</taxon>
        <taxon>Actinomycetota</taxon>
        <taxon>Actinomycetes</taxon>
        <taxon>Micrococcales</taxon>
        <taxon>Microbacteriaceae</taxon>
        <taxon>Alpinimonas</taxon>
    </lineage>
</organism>
<dbReference type="InterPro" id="IPR045535">
    <property type="entry name" value="ThsA_Macro"/>
</dbReference>
<proteinExistence type="predicted"/>
<reference evidence="3 4" key="1">
    <citation type="submission" date="2020-07" db="EMBL/GenBank/DDBJ databases">
        <title>Sequencing the genomes of 1000 actinobacteria strains.</title>
        <authorList>
            <person name="Klenk H.-P."/>
        </authorList>
    </citation>
    <scope>NUCLEOTIDE SEQUENCE [LARGE SCALE GENOMIC DNA]</scope>
    <source>
        <strain evidence="3 4">DSM 23737</strain>
    </source>
</reference>
<dbReference type="AlphaFoldDB" id="A0A7W3JSA3"/>
<dbReference type="EMBL" id="JACGWU010000001">
    <property type="protein sequence ID" value="MBA8828309.1"/>
    <property type="molecule type" value="Genomic_DNA"/>
</dbReference>
<feature type="transmembrane region" description="Helical" evidence="1">
    <location>
        <begin position="43"/>
        <end position="60"/>
    </location>
</feature>
<evidence type="ECO:0000259" key="2">
    <source>
        <dbReference type="Pfam" id="PF20016"/>
    </source>
</evidence>
<evidence type="ECO:0000313" key="4">
    <source>
        <dbReference type="Proteomes" id="UP000524237"/>
    </source>
</evidence>
<keyword evidence="1" id="KW-0472">Membrane</keyword>
<keyword evidence="1" id="KW-1133">Transmembrane helix</keyword>